<dbReference type="AlphaFoldDB" id="A0A915KME7"/>
<reference evidence="3" key="1">
    <citation type="submission" date="2022-11" db="UniProtKB">
        <authorList>
            <consortium name="WormBaseParasite"/>
        </authorList>
    </citation>
    <scope>IDENTIFICATION</scope>
</reference>
<feature type="signal peptide" evidence="1">
    <location>
        <begin position="1"/>
        <end position="22"/>
    </location>
</feature>
<dbReference type="Proteomes" id="UP000887565">
    <property type="component" value="Unplaced"/>
</dbReference>
<accession>A0A915KME7</accession>
<keyword evidence="1" id="KW-0732">Signal</keyword>
<dbReference type="WBParaSite" id="nRc.2.0.1.t38956-RA">
    <property type="protein sequence ID" value="nRc.2.0.1.t38956-RA"/>
    <property type="gene ID" value="nRc.2.0.1.g38956"/>
</dbReference>
<protein>
    <submittedName>
        <fullName evidence="3">Uncharacterized protein</fullName>
    </submittedName>
</protein>
<evidence type="ECO:0000313" key="2">
    <source>
        <dbReference type="Proteomes" id="UP000887565"/>
    </source>
</evidence>
<evidence type="ECO:0000256" key="1">
    <source>
        <dbReference type="SAM" id="SignalP"/>
    </source>
</evidence>
<organism evidence="2 3">
    <name type="scientific">Romanomermis culicivorax</name>
    <name type="common">Nematode worm</name>
    <dbReference type="NCBI Taxonomy" id="13658"/>
    <lineage>
        <taxon>Eukaryota</taxon>
        <taxon>Metazoa</taxon>
        <taxon>Ecdysozoa</taxon>
        <taxon>Nematoda</taxon>
        <taxon>Enoplea</taxon>
        <taxon>Dorylaimia</taxon>
        <taxon>Mermithida</taxon>
        <taxon>Mermithoidea</taxon>
        <taxon>Mermithidae</taxon>
        <taxon>Romanomermis</taxon>
    </lineage>
</organism>
<feature type="chain" id="PRO_5037839940" evidence="1">
    <location>
        <begin position="23"/>
        <end position="65"/>
    </location>
</feature>
<sequence>MHGLTLALNMAIICMTTVAASADNKIINALFRKEKSRICDIIKKNNVIGGMNIVPAVRGTFFSSI</sequence>
<proteinExistence type="predicted"/>
<keyword evidence="2" id="KW-1185">Reference proteome</keyword>
<name>A0A915KME7_ROMCU</name>
<evidence type="ECO:0000313" key="3">
    <source>
        <dbReference type="WBParaSite" id="nRc.2.0.1.t38956-RA"/>
    </source>
</evidence>